<dbReference type="EMBL" id="JACHGM010000006">
    <property type="protein sequence ID" value="MBB5141634.1"/>
    <property type="molecule type" value="Genomic_DNA"/>
</dbReference>
<gene>
    <name evidence="2" type="ORF">HNP63_001055</name>
</gene>
<keyword evidence="2" id="KW-0547">Nucleotide-binding</keyword>
<evidence type="ECO:0000313" key="3">
    <source>
        <dbReference type="Proteomes" id="UP000529652"/>
    </source>
</evidence>
<sequence>MSSDSLIKRSLSFFSKILHFKIQHEFLRDIEKKELDLSLKYFKDTYFLINSKSNLDILSLCSEIRRIVRSNGVDIIFIDYLGLISINQRNQPRFEQVAFISKTLKDLARTLKIPIVALSQLTRGCTR</sequence>
<dbReference type="InterPro" id="IPR007694">
    <property type="entry name" value="DNA_helicase_DnaB-like_C"/>
</dbReference>
<keyword evidence="2" id="KW-0067">ATP-binding</keyword>
<dbReference type="AlphaFoldDB" id="A0AB34Z2Z5"/>
<dbReference type="Gene3D" id="3.40.50.300">
    <property type="entry name" value="P-loop containing nucleotide triphosphate hydrolases"/>
    <property type="match status" value="1"/>
</dbReference>
<dbReference type="SUPFAM" id="SSF52540">
    <property type="entry name" value="P-loop containing nucleoside triphosphate hydrolases"/>
    <property type="match status" value="1"/>
</dbReference>
<dbReference type="GO" id="GO:0003678">
    <property type="term" value="F:DNA helicase activity"/>
    <property type="evidence" value="ECO:0007669"/>
    <property type="project" value="UniProtKB-EC"/>
</dbReference>
<name>A0AB34Z2Z5_BORAF</name>
<proteinExistence type="predicted"/>
<accession>A0AB34Z2Z5</accession>
<keyword evidence="2" id="KW-0347">Helicase</keyword>
<keyword evidence="2" id="KW-0378">Hydrolase</keyword>
<dbReference type="GO" id="GO:0005829">
    <property type="term" value="C:cytosol"/>
    <property type="evidence" value="ECO:0007669"/>
    <property type="project" value="TreeGrafter"/>
</dbReference>
<reference evidence="2 3" key="1">
    <citation type="submission" date="2020-08" db="EMBL/GenBank/DDBJ databases">
        <title>Genomic Encyclopedia of Type Strains, Phase IV (KMG-IV): sequencing the most valuable type-strain genomes for metagenomic binning, comparative biology and taxonomic classification.</title>
        <authorList>
            <person name="Goeker M."/>
        </authorList>
    </citation>
    <scope>NUCLEOTIDE SEQUENCE [LARGE SCALE GENOMIC DNA]</scope>
    <source>
        <strain evidence="2 3">DSM 10508</strain>
    </source>
</reference>
<dbReference type="PANTHER" id="PTHR30153:SF2">
    <property type="entry name" value="REPLICATIVE DNA HELICASE"/>
    <property type="match status" value="1"/>
</dbReference>
<dbReference type="Proteomes" id="UP000529652">
    <property type="component" value="Unassembled WGS sequence"/>
</dbReference>
<dbReference type="PANTHER" id="PTHR30153">
    <property type="entry name" value="REPLICATIVE DNA HELICASE DNAB"/>
    <property type="match status" value="1"/>
</dbReference>
<evidence type="ECO:0000259" key="1">
    <source>
        <dbReference type="PROSITE" id="PS51199"/>
    </source>
</evidence>
<dbReference type="GO" id="GO:0016787">
    <property type="term" value="F:hydrolase activity"/>
    <property type="evidence" value="ECO:0007669"/>
    <property type="project" value="UniProtKB-KW"/>
</dbReference>
<evidence type="ECO:0000313" key="2">
    <source>
        <dbReference type="EMBL" id="MBB5141634.1"/>
    </source>
</evidence>
<dbReference type="EC" id="3.6.4.12" evidence="2"/>
<dbReference type="GO" id="GO:0005524">
    <property type="term" value="F:ATP binding"/>
    <property type="evidence" value="ECO:0007669"/>
    <property type="project" value="InterPro"/>
</dbReference>
<feature type="domain" description="SF4 helicase" evidence="1">
    <location>
        <begin position="1"/>
        <end position="127"/>
    </location>
</feature>
<comment type="caution">
    <text evidence="2">The sequence shown here is derived from an EMBL/GenBank/DDBJ whole genome shotgun (WGS) entry which is preliminary data.</text>
</comment>
<organism evidence="2 3">
    <name type="scientific">Borreliella afzelii</name>
    <name type="common">Borrelia afzelii</name>
    <dbReference type="NCBI Taxonomy" id="29518"/>
    <lineage>
        <taxon>Bacteria</taxon>
        <taxon>Pseudomonadati</taxon>
        <taxon>Spirochaetota</taxon>
        <taxon>Spirochaetia</taxon>
        <taxon>Spirochaetales</taxon>
        <taxon>Borreliaceae</taxon>
        <taxon>Borreliella</taxon>
    </lineage>
</organism>
<protein>
    <submittedName>
        <fullName evidence="2">Replicative DNA helicase</fullName>
        <ecNumber evidence="2">3.6.4.12</ecNumber>
    </submittedName>
</protein>
<dbReference type="Pfam" id="PF03796">
    <property type="entry name" value="DnaB_C"/>
    <property type="match status" value="1"/>
</dbReference>
<dbReference type="InterPro" id="IPR027417">
    <property type="entry name" value="P-loop_NTPase"/>
</dbReference>
<dbReference type="GO" id="GO:0006260">
    <property type="term" value="P:DNA replication"/>
    <property type="evidence" value="ECO:0007669"/>
    <property type="project" value="InterPro"/>
</dbReference>
<dbReference type="PROSITE" id="PS51199">
    <property type="entry name" value="SF4_HELICASE"/>
    <property type="match status" value="1"/>
</dbReference>